<dbReference type="EMBL" id="CP001389">
    <property type="protein sequence ID" value="ACP26804.1"/>
    <property type="molecule type" value="Genomic_DNA"/>
</dbReference>
<sequence>MKKHILVVAVGIAFSSTPSLARKLNGADVYLLKGTCDKLVVGDEIYAPCAPGLVSTSYPNGRVGFHFSTQEGIAISFSGMDGENPAKDADVSLIDKVIINVKGGDGAEDFEADGKCMYTNPFTGEPATVTCSGRIGDGRTFSAIFTTDGSKPE</sequence>
<accession>C3M9M9</accession>
<dbReference type="RefSeq" id="WP_012709557.1">
    <property type="nucleotide sequence ID" value="NC_012587.1"/>
</dbReference>
<reference evidence="2 3" key="1">
    <citation type="journal article" date="2009" name="Appl. Environ. Microbiol.">
        <title>Rhizobium sp. strain NGR234 possesses a remarkable number of secretion systems.</title>
        <authorList>
            <person name="Schmeisser C."/>
            <person name="Liesegang H."/>
            <person name="Krysciak D."/>
            <person name="Bakkou N."/>
            <person name="Le Quere A."/>
            <person name="Wollherr A."/>
            <person name="Heinemeyer I."/>
            <person name="Morgenstern B."/>
            <person name="Pommerening-Roeser A."/>
            <person name="Flores M."/>
            <person name="Palacios R."/>
            <person name="Brenner S."/>
            <person name="Gottschalk G."/>
            <person name="Schmitz R.A."/>
            <person name="Broughton W.J."/>
            <person name="Perret X."/>
            <person name="Strittmatter A.W."/>
            <person name="Streit W.R."/>
        </authorList>
    </citation>
    <scope>NUCLEOTIDE SEQUENCE [LARGE SCALE GENOMIC DNA]</scope>
    <source>
        <strain evidence="3">NBRC 101917 / NGR234</strain>
    </source>
</reference>
<gene>
    <name evidence="2" type="ordered locus">NGR_c30690</name>
</gene>
<dbReference type="HOGENOM" id="CLU_141037_0_0_5"/>
<dbReference type="eggNOG" id="ENOG50339Q6">
    <property type="taxonomic scope" value="Bacteria"/>
</dbReference>
<name>C3M9M9_SINFN</name>
<evidence type="ECO:0000313" key="3">
    <source>
        <dbReference type="Proteomes" id="UP000001054"/>
    </source>
</evidence>
<dbReference type="OrthoDB" id="8018452at2"/>
<feature type="chain" id="PRO_5002929449" evidence="1">
    <location>
        <begin position="22"/>
        <end position="153"/>
    </location>
</feature>
<dbReference type="Proteomes" id="UP000001054">
    <property type="component" value="Chromosome"/>
</dbReference>
<organism evidence="2 3">
    <name type="scientific">Sinorhizobium fredii (strain NBRC 101917 / NGR234)</name>
    <dbReference type="NCBI Taxonomy" id="394"/>
    <lineage>
        <taxon>Bacteria</taxon>
        <taxon>Pseudomonadati</taxon>
        <taxon>Pseudomonadota</taxon>
        <taxon>Alphaproteobacteria</taxon>
        <taxon>Hyphomicrobiales</taxon>
        <taxon>Rhizobiaceae</taxon>
        <taxon>Sinorhizobium/Ensifer group</taxon>
        <taxon>Sinorhizobium</taxon>
    </lineage>
</organism>
<dbReference type="AlphaFoldDB" id="C3M9M9"/>
<feature type="signal peptide" evidence="1">
    <location>
        <begin position="1"/>
        <end position="21"/>
    </location>
</feature>
<dbReference type="PATRIC" id="fig|394.7.peg.5905"/>
<keyword evidence="3" id="KW-1185">Reference proteome</keyword>
<protein>
    <submittedName>
        <fullName evidence="2">Uncharacterized protein</fullName>
    </submittedName>
</protein>
<dbReference type="KEGG" id="rhi:NGR_c30690"/>
<evidence type="ECO:0000256" key="1">
    <source>
        <dbReference type="SAM" id="SignalP"/>
    </source>
</evidence>
<proteinExistence type="predicted"/>
<keyword evidence="1" id="KW-0732">Signal</keyword>
<evidence type="ECO:0000313" key="2">
    <source>
        <dbReference type="EMBL" id="ACP26804.1"/>
    </source>
</evidence>